<proteinExistence type="predicted"/>
<dbReference type="AlphaFoldDB" id="A0A645DAD2"/>
<dbReference type="EMBL" id="VSSQ01033843">
    <property type="protein sequence ID" value="MPM85572.1"/>
    <property type="molecule type" value="Genomic_DNA"/>
</dbReference>
<accession>A0A645DAD2</accession>
<comment type="caution">
    <text evidence="1">The sequence shown here is derived from an EMBL/GenBank/DDBJ whole genome shotgun (WGS) entry which is preliminary data.</text>
</comment>
<evidence type="ECO:0000313" key="1">
    <source>
        <dbReference type="EMBL" id="MPM85572.1"/>
    </source>
</evidence>
<gene>
    <name evidence="1" type="ORF">SDC9_132653</name>
</gene>
<organism evidence="1">
    <name type="scientific">bioreactor metagenome</name>
    <dbReference type="NCBI Taxonomy" id="1076179"/>
    <lineage>
        <taxon>unclassified sequences</taxon>
        <taxon>metagenomes</taxon>
        <taxon>ecological metagenomes</taxon>
    </lineage>
</organism>
<reference evidence="1" key="1">
    <citation type="submission" date="2019-08" db="EMBL/GenBank/DDBJ databases">
        <authorList>
            <person name="Kucharzyk K."/>
            <person name="Murdoch R.W."/>
            <person name="Higgins S."/>
            <person name="Loffler F."/>
        </authorList>
    </citation>
    <scope>NUCLEOTIDE SEQUENCE</scope>
</reference>
<sequence>MELGLYGKELIAIDGTKLEASASKRKHYSRNKLDKMKEIVKSNVKEYFHDMSMIDKSDDNYEENCESMRIKSQNKYYTI</sequence>
<protein>
    <submittedName>
        <fullName evidence="1">Uncharacterized protein</fullName>
    </submittedName>
</protein>
<name>A0A645DAD2_9ZZZZ</name>